<gene>
    <name evidence="5" type="ORF">MEBOL_004430</name>
</gene>
<protein>
    <recommendedName>
        <fullName evidence="4">Disease resistance R13L4/SHOC-2-like LRR domain-containing protein</fullName>
    </recommendedName>
</protein>
<evidence type="ECO:0000259" key="4">
    <source>
        <dbReference type="Pfam" id="PF23598"/>
    </source>
</evidence>
<dbReference type="KEGG" id="mbd:MEBOL_004430"/>
<keyword evidence="6" id="KW-1185">Reference proteome</keyword>
<keyword evidence="1" id="KW-0433">Leucine-rich repeat</keyword>
<dbReference type="PANTHER" id="PTHR48051:SF54">
    <property type="entry name" value="LEUCINE-RICH REPEAT-CONTAINING PROTEIN"/>
    <property type="match status" value="1"/>
</dbReference>
<reference evidence="5 6" key="1">
    <citation type="submission" date="2017-06" db="EMBL/GenBank/DDBJ databases">
        <authorList>
            <person name="Kim H.J."/>
            <person name="Triplett B.A."/>
        </authorList>
    </citation>
    <scope>NUCLEOTIDE SEQUENCE [LARGE SCALE GENOMIC DNA]</scope>
    <source>
        <strain evidence="5 6">DSM 14713</strain>
    </source>
</reference>
<feature type="domain" description="Disease resistance R13L4/SHOC-2-like LRR" evidence="4">
    <location>
        <begin position="281"/>
        <end position="351"/>
    </location>
</feature>
<dbReference type="InterPro" id="IPR003591">
    <property type="entry name" value="Leu-rich_rpt_typical-subtyp"/>
</dbReference>
<dbReference type="GO" id="GO:0005737">
    <property type="term" value="C:cytoplasm"/>
    <property type="evidence" value="ECO:0007669"/>
    <property type="project" value="TreeGrafter"/>
</dbReference>
<evidence type="ECO:0000313" key="6">
    <source>
        <dbReference type="Proteomes" id="UP000217289"/>
    </source>
</evidence>
<evidence type="ECO:0000313" key="5">
    <source>
        <dbReference type="EMBL" id="ATB30968.1"/>
    </source>
</evidence>
<dbReference type="PANTHER" id="PTHR48051">
    <property type="match status" value="1"/>
</dbReference>
<organism evidence="5 6">
    <name type="scientific">Melittangium boletus DSM 14713</name>
    <dbReference type="NCBI Taxonomy" id="1294270"/>
    <lineage>
        <taxon>Bacteria</taxon>
        <taxon>Pseudomonadati</taxon>
        <taxon>Myxococcota</taxon>
        <taxon>Myxococcia</taxon>
        <taxon>Myxococcales</taxon>
        <taxon>Cystobacterineae</taxon>
        <taxon>Archangiaceae</taxon>
        <taxon>Melittangium</taxon>
    </lineage>
</organism>
<dbReference type="RefSeq" id="WP_095979356.1">
    <property type="nucleotide sequence ID" value="NZ_CP022163.1"/>
</dbReference>
<sequence>MAVKKTSTEWKRLEKRYLQRLGDDAAGKYPEKLEPRGMAFPHEFDLAPFLPADYLQFVKELGYRWLSSGEEKLAFLPPRWMLGLSMQMGEPDRKWAEVREEREAGTHTYRFVMFASSDINDVNGYAFGKSEESGELVVWNVEDSLPESELGPFSTWVKQQLETLGEALPEEDEPAENDAERELGDPLGLESESLPVKVKPSKAKGAEGVLTALPRTSKELTLNGRKLGELPPVIGEFSELEHLWLGSTGLKQLPKQLGQLHMLKRLDLSFNRELKTLPPEVGQLRSLESLNLRNSGLSSLPEELGQLKNLRFLDLQATEMSTLPACLHQLTSLKTLDLYWTSIPREEIEALRRALPECTVGVSP</sequence>
<proteinExistence type="predicted"/>
<feature type="compositionally biased region" description="Acidic residues" evidence="3">
    <location>
        <begin position="168"/>
        <end position="177"/>
    </location>
</feature>
<name>A0A250II67_9BACT</name>
<evidence type="ECO:0000256" key="2">
    <source>
        <dbReference type="ARBA" id="ARBA00022737"/>
    </source>
</evidence>
<feature type="region of interest" description="Disordered" evidence="3">
    <location>
        <begin position="167"/>
        <end position="190"/>
    </location>
</feature>
<dbReference type="OrthoDB" id="5497806at2"/>
<keyword evidence="2" id="KW-0677">Repeat</keyword>
<evidence type="ECO:0000256" key="3">
    <source>
        <dbReference type="SAM" id="MobiDB-lite"/>
    </source>
</evidence>
<dbReference type="SMART" id="SM00369">
    <property type="entry name" value="LRR_TYP"/>
    <property type="match status" value="2"/>
</dbReference>
<dbReference type="AlphaFoldDB" id="A0A250II67"/>
<dbReference type="EMBL" id="CP022163">
    <property type="protein sequence ID" value="ATB30968.1"/>
    <property type="molecule type" value="Genomic_DNA"/>
</dbReference>
<dbReference type="InterPro" id="IPR050216">
    <property type="entry name" value="LRR_domain-containing"/>
</dbReference>
<dbReference type="Pfam" id="PF23598">
    <property type="entry name" value="LRR_14"/>
    <property type="match status" value="1"/>
</dbReference>
<dbReference type="SUPFAM" id="SSF52047">
    <property type="entry name" value="RNI-like"/>
    <property type="match status" value="1"/>
</dbReference>
<dbReference type="Proteomes" id="UP000217289">
    <property type="component" value="Chromosome"/>
</dbReference>
<dbReference type="InterPro" id="IPR032675">
    <property type="entry name" value="LRR_dom_sf"/>
</dbReference>
<evidence type="ECO:0000256" key="1">
    <source>
        <dbReference type="ARBA" id="ARBA00022614"/>
    </source>
</evidence>
<accession>A0A250II67</accession>
<dbReference type="InterPro" id="IPR055414">
    <property type="entry name" value="LRR_R13L4/SHOC2-like"/>
</dbReference>
<dbReference type="Gene3D" id="3.80.10.10">
    <property type="entry name" value="Ribonuclease Inhibitor"/>
    <property type="match status" value="1"/>
</dbReference>